<dbReference type="Gene3D" id="3.40.50.300">
    <property type="entry name" value="P-loop containing nucleotide triphosphate hydrolases"/>
    <property type="match status" value="2"/>
</dbReference>
<proteinExistence type="predicted"/>
<dbReference type="CDD" id="cd18787">
    <property type="entry name" value="SF2_C_DEAD"/>
    <property type="match status" value="1"/>
</dbReference>
<evidence type="ECO:0000313" key="8">
    <source>
        <dbReference type="Proteomes" id="UP000298210"/>
    </source>
</evidence>
<dbReference type="Proteomes" id="UP000298210">
    <property type="component" value="Unassembled WGS sequence"/>
</dbReference>
<dbReference type="CDD" id="cd00268">
    <property type="entry name" value="DEADc"/>
    <property type="match status" value="1"/>
</dbReference>
<evidence type="ECO:0000256" key="3">
    <source>
        <dbReference type="ARBA" id="ARBA00022806"/>
    </source>
</evidence>
<dbReference type="InterPro" id="IPR044742">
    <property type="entry name" value="DEAD/DEAH_RhlB"/>
</dbReference>
<dbReference type="AlphaFoldDB" id="A0A4Y7WS38"/>
<dbReference type="RefSeq" id="WP_134258635.1">
    <property type="nucleotide sequence ID" value="NZ_LDIM01000012.1"/>
</dbReference>
<dbReference type="GO" id="GO:0009409">
    <property type="term" value="P:response to cold"/>
    <property type="evidence" value="ECO:0007669"/>
    <property type="project" value="TreeGrafter"/>
</dbReference>
<dbReference type="PANTHER" id="PTHR47963:SF7">
    <property type="entry name" value="ATP-DEPENDENT RNA HELICASE YFML-RELATED"/>
    <property type="match status" value="1"/>
</dbReference>
<organism evidence="7 8">
    <name type="scientific">Shouchella lehensis</name>
    <dbReference type="NCBI Taxonomy" id="300825"/>
    <lineage>
        <taxon>Bacteria</taxon>
        <taxon>Bacillati</taxon>
        <taxon>Bacillota</taxon>
        <taxon>Bacilli</taxon>
        <taxon>Bacillales</taxon>
        <taxon>Bacillaceae</taxon>
        <taxon>Shouchella</taxon>
    </lineage>
</organism>
<dbReference type="PROSITE" id="PS51192">
    <property type="entry name" value="HELICASE_ATP_BIND_1"/>
    <property type="match status" value="1"/>
</dbReference>
<dbReference type="Pfam" id="PF00270">
    <property type="entry name" value="DEAD"/>
    <property type="match status" value="1"/>
</dbReference>
<accession>A0A4Y7WS38</accession>
<dbReference type="PANTHER" id="PTHR47963">
    <property type="entry name" value="DEAD-BOX ATP-DEPENDENT RNA HELICASE 47, MITOCHONDRIAL"/>
    <property type="match status" value="1"/>
</dbReference>
<evidence type="ECO:0000256" key="4">
    <source>
        <dbReference type="ARBA" id="ARBA00022840"/>
    </source>
</evidence>
<dbReference type="GO" id="GO:0005840">
    <property type="term" value="C:ribosome"/>
    <property type="evidence" value="ECO:0007669"/>
    <property type="project" value="TreeGrafter"/>
</dbReference>
<dbReference type="Pfam" id="PF00271">
    <property type="entry name" value="Helicase_C"/>
    <property type="match status" value="1"/>
</dbReference>
<dbReference type="EMBL" id="SNUX01000001">
    <property type="protein sequence ID" value="TES51231.1"/>
    <property type="molecule type" value="Genomic_DNA"/>
</dbReference>
<dbReference type="SMART" id="SM00487">
    <property type="entry name" value="DEXDc"/>
    <property type="match status" value="1"/>
</dbReference>
<dbReference type="InterPro" id="IPR050547">
    <property type="entry name" value="DEAD_box_RNA_helicases"/>
</dbReference>
<evidence type="ECO:0000259" key="5">
    <source>
        <dbReference type="PROSITE" id="PS51192"/>
    </source>
</evidence>
<dbReference type="SUPFAM" id="SSF52540">
    <property type="entry name" value="P-loop containing nucleoside triphosphate hydrolases"/>
    <property type="match status" value="1"/>
</dbReference>
<dbReference type="GO" id="GO:0003724">
    <property type="term" value="F:RNA helicase activity"/>
    <property type="evidence" value="ECO:0007669"/>
    <property type="project" value="TreeGrafter"/>
</dbReference>
<dbReference type="GO" id="GO:0016787">
    <property type="term" value="F:hydrolase activity"/>
    <property type="evidence" value="ECO:0007669"/>
    <property type="project" value="UniProtKB-KW"/>
</dbReference>
<sequence length="377" mass="42073">MIKQLTIDLPEEIGANLVKKGIEEPTPIQDIVIPRAIQGDSLMFRSQTGSGKTLAYVLPLLSAIAAKEQTIQGIIVAPSQELAVQIETVIKEVTTNTDITSMAFIGGANINRQVEKLKKSKPHIAVGTPGRLMELVRLKKLKLTNVRLYVLDEVDRLVEEQESWKDVEELGKRLGYDVQGLFASATIPKGLEDRLKVFSPKVEKIEENTSTLPEQIEHVALTIEERDRVDTVRKIIHAEQVTKGIVFVNQLERLVETVDKLRYRKIQAVGLSSEQTKIEREQAISQFKNGTATLLVATDVAARGIDVEKVTHIIQLNATRSVESYLHRAGRTGRVNEAGKVISLFNEQELYLKEKYEKRLAITITDAILQNGALITQ</sequence>
<dbReference type="InterPro" id="IPR014001">
    <property type="entry name" value="Helicase_ATP-bd"/>
</dbReference>
<feature type="domain" description="Helicase C-terminal" evidence="6">
    <location>
        <begin position="215"/>
        <end position="375"/>
    </location>
</feature>
<feature type="domain" description="Helicase ATP-binding" evidence="5">
    <location>
        <begin position="33"/>
        <end position="205"/>
    </location>
</feature>
<dbReference type="InterPro" id="IPR011545">
    <property type="entry name" value="DEAD/DEAH_box_helicase_dom"/>
</dbReference>
<dbReference type="GO" id="GO:0033592">
    <property type="term" value="F:RNA strand annealing activity"/>
    <property type="evidence" value="ECO:0007669"/>
    <property type="project" value="TreeGrafter"/>
</dbReference>
<reference evidence="7 8" key="1">
    <citation type="submission" date="2019-03" db="EMBL/GenBank/DDBJ databases">
        <authorList>
            <person name="Liu G."/>
        </authorList>
    </citation>
    <scope>NUCLEOTIDE SEQUENCE [LARGE SCALE GENOMIC DNA]</scope>
    <source>
        <strain evidence="7 8">DSM 19099</strain>
    </source>
</reference>
<dbReference type="GO" id="GO:0005524">
    <property type="term" value="F:ATP binding"/>
    <property type="evidence" value="ECO:0007669"/>
    <property type="project" value="UniProtKB-KW"/>
</dbReference>
<comment type="caution">
    <text evidence="7">The sequence shown here is derived from an EMBL/GenBank/DDBJ whole genome shotgun (WGS) entry which is preliminary data.</text>
</comment>
<name>A0A4Y7WS38_9BACI</name>
<evidence type="ECO:0000256" key="2">
    <source>
        <dbReference type="ARBA" id="ARBA00022801"/>
    </source>
</evidence>
<dbReference type="InterPro" id="IPR001650">
    <property type="entry name" value="Helicase_C-like"/>
</dbReference>
<keyword evidence="1" id="KW-0547">Nucleotide-binding</keyword>
<dbReference type="GO" id="GO:0005829">
    <property type="term" value="C:cytosol"/>
    <property type="evidence" value="ECO:0007669"/>
    <property type="project" value="TreeGrafter"/>
</dbReference>
<keyword evidence="4" id="KW-0067">ATP-binding</keyword>
<protein>
    <submittedName>
        <fullName evidence="7">DEAD/DEAH box helicase</fullName>
    </submittedName>
</protein>
<evidence type="ECO:0000256" key="1">
    <source>
        <dbReference type="ARBA" id="ARBA00022741"/>
    </source>
</evidence>
<dbReference type="SMART" id="SM00490">
    <property type="entry name" value="HELICc"/>
    <property type="match status" value="1"/>
</dbReference>
<evidence type="ECO:0000259" key="6">
    <source>
        <dbReference type="PROSITE" id="PS51194"/>
    </source>
</evidence>
<dbReference type="PROSITE" id="PS51194">
    <property type="entry name" value="HELICASE_CTER"/>
    <property type="match status" value="1"/>
</dbReference>
<gene>
    <name evidence="7" type="ORF">E2L03_04740</name>
</gene>
<keyword evidence="2" id="KW-0378">Hydrolase</keyword>
<evidence type="ECO:0000313" key="7">
    <source>
        <dbReference type="EMBL" id="TES51231.1"/>
    </source>
</evidence>
<dbReference type="InterPro" id="IPR027417">
    <property type="entry name" value="P-loop_NTPase"/>
</dbReference>
<keyword evidence="3 7" id="KW-0347">Helicase</keyword>